<comment type="caution">
    <text evidence="2">The sequence shown here is derived from an EMBL/GenBank/DDBJ whole genome shotgun (WGS) entry which is preliminary data.</text>
</comment>
<proteinExistence type="predicted"/>
<organism evidence="2 3">
    <name type="scientific">Arthrobacter ginsengisoli</name>
    <dbReference type="NCBI Taxonomy" id="1356565"/>
    <lineage>
        <taxon>Bacteria</taxon>
        <taxon>Bacillati</taxon>
        <taxon>Actinomycetota</taxon>
        <taxon>Actinomycetes</taxon>
        <taxon>Micrococcales</taxon>
        <taxon>Micrococcaceae</taxon>
        <taxon>Arthrobacter</taxon>
    </lineage>
</organism>
<dbReference type="EMBL" id="JAVDVQ010000010">
    <property type="protein sequence ID" value="MDR7083281.1"/>
    <property type="molecule type" value="Genomic_DNA"/>
</dbReference>
<evidence type="ECO:0000313" key="3">
    <source>
        <dbReference type="Proteomes" id="UP001252243"/>
    </source>
</evidence>
<reference evidence="2 3" key="1">
    <citation type="submission" date="2023-07" db="EMBL/GenBank/DDBJ databases">
        <title>Sorghum-associated microbial communities from plants grown in Nebraska, USA.</title>
        <authorList>
            <person name="Schachtman D."/>
        </authorList>
    </citation>
    <scope>NUCLEOTIDE SEQUENCE [LARGE SCALE GENOMIC DNA]</scope>
    <source>
        <strain evidence="2 3">BE167</strain>
    </source>
</reference>
<accession>A0ABU1UDM8</accession>
<feature type="compositionally biased region" description="Basic and acidic residues" evidence="1">
    <location>
        <begin position="31"/>
        <end position="45"/>
    </location>
</feature>
<keyword evidence="3" id="KW-1185">Reference proteome</keyword>
<evidence type="ECO:0000256" key="1">
    <source>
        <dbReference type="SAM" id="MobiDB-lite"/>
    </source>
</evidence>
<gene>
    <name evidence="2" type="ORF">J2X01_002575</name>
</gene>
<name>A0ABU1UDM8_9MICC</name>
<sequence length="66" mass="7096">MNNLKDRSMTTTSSGLALTDTATYGGAGKEPFAHSSRDESHKRSQTEMLQLAVMISRRVAPGGVIE</sequence>
<dbReference type="Proteomes" id="UP001252243">
    <property type="component" value="Unassembled WGS sequence"/>
</dbReference>
<protein>
    <submittedName>
        <fullName evidence="2">Uncharacterized protein</fullName>
    </submittedName>
</protein>
<feature type="region of interest" description="Disordered" evidence="1">
    <location>
        <begin position="1"/>
        <end position="46"/>
    </location>
</feature>
<evidence type="ECO:0000313" key="2">
    <source>
        <dbReference type="EMBL" id="MDR7083281.1"/>
    </source>
</evidence>
<feature type="compositionally biased region" description="Polar residues" evidence="1">
    <location>
        <begin position="9"/>
        <end position="22"/>
    </location>
</feature>